<dbReference type="GO" id="GO:0003676">
    <property type="term" value="F:nucleic acid binding"/>
    <property type="evidence" value="ECO:0007669"/>
    <property type="project" value="InterPro"/>
</dbReference>
<dbReference type="Pfam" id="PF13276">
    <property type="entry name" value="HTH_21"/>
    <property type="match status" value="1"/>
</dbReference>
<sequence length="239" mass="26711">MWQQKANFPIAWMCQRLGVSRASFYRWAQPAGLTPTASRHAELSVAVQREFENSEQMAGRDQLTKILNNQGIKVAAGTVGSIMNECGLRSRRMRAWKTTTVNDPEARTEHIRNHMLDEHGKRDFTAVVPGTRMVGDITYLKTGSGWLYLATVIDLATRMVVGWSMSSNMRTPLIIDAMAMARTHGRLAADGVIFHSDYAEKNVKPSLGSHPLWLRGFQPIPRLNAFAISANRAVEACLR</sequence>
<dbReference type="GO" id="GO:0015074">
    <property type="term" value="P:DNA integration"/>
    <property type="evidence" value="ECO:0007669"/>
    <property type="project" value="InterPro"/>
</dbReference>
<dbReference type="PATRIC" id="fig|1276920.7.peg.633"/>
<feature type="domain" description="Integrase catalytic" evidence="2">
    <location>
        <begin position="129"/>
        <end position="197"/>
    </location>
</feature>
<dbReference type="AlphaFoldDB" id="M7MSY1"/>
<evidence type="ECO:0000259" key="2">
    <source>
        <dbReference type="Pfam" id="PF00665"/>
    </source>
</evidence>
<proteinExistence type="predicted"/>
<dbReference type="Gene3D" id="3.30.420.10">
    <property type="entry name" value="Ribonuclease H-like superfamily/Ribonuclease H"/>
    <property type="match status" value="1"/>
</dbReference>
<evidence type="ECO:0000256" key="1">
    <source>
        <dbReference type="ARBA" id="ARBA00002286"/>
    </source>
</evidence>
<dbReference type="InterPro" id="IPR050900">
    <property type="entry name" value="Transposase_IS3/IS150/IS904"/>
</dbReference>
<keyword evidence="5" id="KW-1185">Reference proteome</keyword>
<dbReference type="eggNOG" id="COG2801">
    <property type="taxonomic scope" value="Bacteria"/>
</dbReference>
<dbReference type="RefSeq" id="WP_007269834.1">
    <property type="nucleotide sequence ID" value="NZ_AOCK01000002.1"/>
</dbReference>
<comment type="function">
    <text evidence="1">Involved in the transposition of the insertion sequence.</text>
</comment>
<evidence type="ECO:0000313" key="4">
    <source>
        <dbReference type="EMBL" id="EMQ99527.1"/>
    </source>
</evidence>
<evidence type="ECO:0000313" key="5">
    <source>
        <dbReference type="Proteomes" id="UP000012015"/>
    </source>
</evidence>
<dbReference type="SUPFAM" id="SSF53098">
    <property type="entry name" value="Ribonuclease H-like"/>
    <property type="match status" value="1"/>
</dbReference>
<dbReference type="PANTHER" id="PTHR46889">
    <property type="entry name" value="TRANSPOSASE INSF FOR INSERTION SEQUENCE IS3B-RELATED"/>
    <property type="match status" value="1"/>
</dbReference>
<evidence type="ECO:0000259" key="3">
    <source>
        <dbReference type="Pfam" id="PF13276"/>
    </source>
</evidence>
<gene>
    <name evidence="4" type="ORF">ADIAG_00627</name>
</gene>
<dbReference type="Proteomes" id="UP000012015">
    <property type="component" value="Unassembled WGS sequence"/>
</dbReference>
<dbReference type="InterPro" id="IPR012337">
    <property type="entry name" value="RNaseH-like_sf"/>
</dbReference>
<dbReference type="EMBL" id="AOCK01000002">
    <property type="protein sequence ID" value="EMQ99527.1"/>
    <property type="molecule type" value="Genomic_DNA"/>
</dbReference>
<comment type="caution">
    <text evidence="4">The sequence shown here is derived from an EMBL/GenBank/DDBJ whole genome shotgun (WGS) entry which is preliminary data.</text>
</comment>
<dbReference type="Pfam" id="PF00665">
    <property type="entry name" value="rve"/>
    <property type="match status" value="1"/>
</dbReference>
<accession>M7MSY1</accession>
<dbReference type="InterPro" id="IPR036397">
    <property type="entry name" value="RNaseH_sf"/>
</dbReference>
<organism evidence="4 5">
    <name type="scientific">Paeniglutamicibacter gangotriensis Lz1y</name>
    <dbReference type="NCBI Taxonomy" id="1276920"/>
    <lineage>
        <taxon>Bacteria</taxon>
        <taxon>Bacillati</taxon>
        <taxon>Actinomycetota</taxon>
        <taxon>Actinomycetes</taxon>
        <taxon>Micrococcales</taxon>
        <taxon>Micrococcaceae</taxon>
        <taxon>Paeniglutamicibacter</taxon>
    </lineage>
</organism>
<dbReference type="STRING" id="1276920.ADIAG_00627"/>
<dbReference type="PANTHER" id="PTHR46889:SF4">
    <property type="entry name" value="TRANSPOSASE INSO FOR INSERTION SEQUENCE ELEMENT IS911B-RELATED"/>
    <property type="match status" value="1"/>
</dbReference>
<protein>
    <submittedName>
        <fullName evidence="4">Integrase catalytic region</fullName>
    </submittedName>
</protein>
<feature type="domain" description="HTH-like" evidence="3">
    <location>
        <begin position="42"/>
        <end position="94"/>
    </location>
</feature>
<dbReference type="InterPro" id="IPR001584">
    <property type="entry name" value="Integrase_cat-core"/>
</dbReference>
<reference evidence="4 5" key="1">
    <citation type="journal article" date="2013" name="Genome Announc.">
        <title>Draft Genome Sequence of Arthrobacter gangotriensis Strain Lz1yT, Isolated from a Penguin Rookery Soil Sample Collected in Antarctica, near the Indian Station Dakshin Gangotri.</title>
        <authorList>
            <person name="Shivaji S."/>
            <person name="Ara S."/>
            <person name="Bandi S."/>
            <person name="Singh A."/>
            <person name="Kumar Pinnaka A."/>
        </authorList>
    </citation>
    <scope>NUCLEOTIDE SEQUENCE [LARGE SCALE GENOMIC DNA]</scope>
    <source>
        <strain evidence="4 5">Lz1y</strain>
    </source>
</reference>
<name>M7MSY1_9MICC</name>
<dbReference type="InterPro" id="IPR025948">
    <property type="entry name" value="HTH-like_dom"/>
</dbReference>